<dbReference type="PATRIC" id="fig|1330534.3.peg.664"/>
<sequence length="84" mass="9686">MGSNVYAEKISEYIMMNTNLNSIDYNLDIFEEGLVSSLFAIELMTFLEKNFEVKVTMDDLDMENFKCVNNIVKFVENKRNGGNV</sequence>
<reference evidence="2 3" key="1">
    <citation type="journal article" date="2013" name="Genome Announc.">
        <title>Draft Genome Sequence of the Cellulolytic Bacterium Clostridium papyrosolvens C7 (ATCC 700395).</title>
        <authorList>
            <person name="Zepeda V."/>
            <person name="Dassa B."/>
            <person name="Borovok I."/>
            <person name="Lamed R."/>
            <person name="Bayer E.A."/>
            <person name="Cate J.H."/>
        </authorList>
    </citation>
    <scope>NUCLEOTIDE SEQUENCE [LARGE SCALE GENOMIC DNA]</scope>
    <source>
        <strain evidence="2 3">C7</strain>
    </source>
</reference>
<comment type="caution">
    <text evidence="2">The sequence shown here is derived from an EMBL/GenBank/DDBJ whole genome shotgun (WGS) entry which is preliminary data.</text>
</comment>
<dbReference type="OrthoDB" id="6462171at2"/>
<dbReference type="AlphaFoldDB" id="U4R6L7"/>
<organism evidence="2 3">
    <name type="scientific">Ruminiclostridium papyrosolvens C7</name>
    <dbReference type="NCBI Taxonomy" id="1330534"/>
    <lineage>
        <taxon>Bacteria</taxon>
        <taxon>Bacillati</taxon>
        <taxon>Bacillota</taxon>
        <taxon>Clostridia</taxon>
        <taxon>Eubacteriales</taxon>
        <taxon>Oscillospiraceae</taxon>
        <taxon>Ruminiclostridium</taxon>
    </lineage>
</organism>
<dbReference type="SUPFAM" id="SSF47336">
    <property type="entry name" value="ACP-like"/>
    <property type="match status" value="1"/>
</dbReference>
<protein>
    <submittedName>
        <fullName evidence="2">Phosphopantetheine-binding protein</fullName>
    </submittedName>
</protein>
<dbReference type="InterPro" id="IPR036736">
    <property type="entry name" value="ACP-like_sf"/>
</dbReference>
<accession>U4R6L7</accession>
<name>U4R6L7_9FIRM</name>
<dbReference type="Pfam" id="PF00550">
    <property type="entry name" value="PP-binding"/>
    <property type="match status" value="1"/>
</dbReference>
<dbReference type="EMBL" id="ATAY01000017">
    <property type="protein sequence ID" value="EPR13611.1"/>
    <property type="molecule type" value="Genomic_DNA"/>
</dbReference>
<gene>
    <name evidence="2" type="ORF">L323_03330</name>
</gene>
<dbReference type="RefSeq" id="WP_020814285.1">
    <property type="nucleotide sequence ID" value="NZ_ATAY01000017.1"/>
</dbReference>
<dbReference type="Gene3D" id="1.10.1200.10">
    <property type="entry name" value="ACP-like"/>
    <property type="match status" value="1"/>
</dbReference>
<evidence type="ECO:0000259" key="1">
    <source>
        <dbReference type="Pfam" id="PF00550"/>
    </source>
</evidence>
<dbReference type="Proteomes" id="UP000016860">
    <property type="component" value="Unassembled WGS sequence"/>
</dbReference>
<dbReference type="InterPro" id="IPR009081">
    <property type="entry name" value="PP-bd_ACP"/>
</dbReference>
<proteinExistence type="predicted"/>
<dbReference type="STRING" id="1330534.L323_03330"/>
<evidence type="ECO:0000313" key="2">
    <source>
        <dbReference type="EMBL" id="EPR13611.1"/>
    </source>
</evidence>
<feature type="domain" description="Carrier" evidence="1">
    <location>
        <begin position="19"/>
        <end position="75"/>
    </location>
</feature>
<evidence type="ECO:0000313" key="3">
    <source>
        <dbReference type="Proteomes" id="UP000016860"/>
    </source>
</evidence>